<evidence type="ECO:0000313" key="5">
    <source>
        <dbReference type="Proteomes" id="UP001408789"/>
    </source>
</evidence>
<dbReference type="Gene3D" id="2.40.50.170">
    <property type="entry name" value="Cysteine proteinases. Chain C"/>
    <property type="match status" value="1"/>
</dbReference>
<dbReference type="CDD" id="cd02248">
    <property type="entry name" value="Peptidase_C1A"/>
    <property type="match status" value="1"/>
</dbReference>
<evidence type="ECO:0000256" key="1">
    <source>
        <dbReference type="ARBA" id="ARBA00008455"/>
    </source>
</evidence>
<comment type="caution">
    <text evidence="4">The sequence shown here is derived from an EMBL/GenBank/DDBJ whole genome shotgun (WGS) entry which is preliminary data.</text>
</comment>
<dbReference type="InterPro" id="IPR013128">
    <property type="entry name" value="Peptidase_C1A"/>
</dbReference>
<feature type="domain" description="Peptidase C1A papain C-terminal" evidence="3">
    <location>
        <begin position="36"/>
        <end position="203"/>
    </location>
</feature>
<dbReference type="InterPro" id="IPR000668">
    <property type="entry name" value="Peptidase_C1A_C"/>
</dbReference>
<dbReference type="Proteomes" id="UP001408789">
    <property type="component" value="Unassembled WGS sequence"/>
</dbReference>
<dbReference type="SMART" id="SM00645">
    <property type="entry name" value="Pept_C1"/>
    <property type="match status" value="1"/>
</dbReference>
<dbReference type="PANTHER" id="PTHR12411">
    <property type="entry name" value="CYSTEINE PROTEASE FAMILY C1-RELATED"/>
    <property type="match status" value="1"/>
</dbReference>
<keyword evidence="2" id="KW-1015">Disulfide bond</keyword>
<comment type="similarity">
    <text evidence="1">Belongs to the peptidase C1 family.</text>
</comment>
<proteinExistence type="inferred from homology"/>
<dbReference type="InterPro" id="IPR039417">
    <property type="entry name" value="Peptidase_C1A_papain-like"/>
</dbReference>
<evidence type="ECO:0000313" key="4">
    <source>
        <dbReference type="EMBL" id="KAK9051530.1"/>
    </source>
</evidence>
<evidence type="ECO:0000256" key="2">
    <source>
        <dbReference type="ARBA" id="ARBA00023157"/>
    </source>
</evidence>
<dbReference type="PRINTS" id="PR00705">
    <property type="entry name" value="PAPAIN"/>
</dbReference>
<gene>
    <name evidence="4" type="ORF">SSX86_028157</name>
</gene>
<keyword evidence="5" id="KW-1185">Reference proteome</keyword>
<evidence type="ECO:0000259" key="3">
    <source>
        <dbReference type="SMART" id="SM00645"/>
    </source>
</evidence>
<dbReference type="EMBL" id="JBCNJP010000027">
    <property type="protein sequence ID" value="KAK9051530.1"/>
    <property type="molecule type" value="Genomic_DNA"/>
</dbReference>
<dbReference type="InterPro" id="IPR038765">
    <property type="entry name" value="Papain-like_cys_pep_sf"/>
</dbReference>
<dbReference type="GO" id="GO:0008234">
    <property type="term" value="F:cysteine-type peptidase activity"/>
    <property type="evidence" value="ECO:0007669"/>
    <property type="project" value="InterPro"/>
</dbReference>
<dbReference type="Gene3D" id="3.90.70.10">
    <property type="entry name" value="Cysteine proteinases"/>
    <property type="match status" value="1"/>
</dbReference>
<name>A0AAP0CCM0_9ASTR</name>
<sequence>MGTSFCLKSWLNRDRILRAKNRLVNTYFTVARANSLPSNFDWRSKGVLTPVKDQVKNGPCWVFASVSCIEALNKIATGKLIRLSVQQILDNVLIHPCGGGHSTYAFQHCLIHGGLASEKAYPSTKHNGVYRWEATYDLSSKEDELDHEVLVVGYGTYKNGKDYWVIQNSQGRNWGHNGFVLVPRNKKIRRGECSLARRAFYPTMVGAKAPFVTMKQPLIEYSPCYCEVCRWLEQRHHSKQ</sequence>
<protein>
    <recommendedName>
        <fullName evidence="3">Peptidase C1A papain C-terminal domain-containing protein</fullName>
    </recommendedName>
</protein>
<dbReference type="Pfam" id="PF00112">
    <property type="entry name" value="Peptidase_C1"/>
    <property type="match status" value="2"/>
</dbReference>
<reference evidence="4 5" key="1">
    <citation type="submission" date="2024-04" db="EMBL/GenBank/DDBJ databases">
        <title>The reference genome of an endangered Asteraceae, Deinandra increscens subsp. villosa, native to the Central Coast of California.</title>
        <authorList>
            <person name="Guilliams M."/>
            <person name="Hasenstab-Lehman K."/>
            <person name="Meyer R."/>
            <person name="Mcevoy S."/>
        </authorList>
    </citation>
    <scope>NUCLEOTIDE SEQUENCE [LARGE SCALE GENOMIC DNA]</scope>
    <source>
        <tissue evidence="4">Leaf</tissue>
    </source>
</reference>
<dbReference type="InterPro" id="IPR025660">
    <property type="entry name" value="Pept_his_AS"/>
</dbReference>
<dbReference type="PROSITE" id="PS00639">
    <property type="entry name" value="THIOL_PROTEASE_HIS"/>
    <property type="match status" value="1"/>
</dbReference>
<dbReference type="SUPFAM" id="SSF54001">
    <property type="entry name" value="Cysteine proteinases"/>
    <property type="match status" value="1"/>
</dbReference>
<accession>A0AAP0CCM0</accession>
<dbReference type="GO" id="GO:0006508">
    <property type="term" value="P:proteolysis"/>
    <property type="evidence" value="ECO:0007669"/>
    <property type="project" value="InterPro"/>
</dbReference>
<dbReference type="AlphaFoldDB" id="A0AAP0CCM0"/>
<organism evidence="4 5">
    <name type="scientific">Deinandra increscens subsp. villosa</name>
    <dbReference type="NCBI Taxonomy" id="3103831"/>
    <lineage>
        <taxon>Eukaryota</taxon>
        <taxon>Viridiplantae</taxon>
        <taxon>Streptophyta</taxon>
        <taxon>Embryophyta</taxon>
        <taxon>Tracheophyta</taxon>
        <taxon>Spermatophyta</taxon>
        <taxon>Magnoliopsida</taxon>
        <taxon>eudicotyledons</taxon>
        <taxon>Gunneridae</taxon>
        <taxon>Pentapetalae</taxon>
        <taxon>asterids</taxon>
        <taxon>campanulids</taxon>
        <taxon>Asterales</taxon>
        <taxon>Asteraceae</taxon>
        <taxon>Asteroideae</taxon>
        <taxon>Heliantheae alliance</taxon>
        <taxon>Madieae</taxon>
        <taxon>Madiinae</taxon>
        <taxon>Deinandra</taxon>
    </lineage>
</organism>